<sequence>MDPDYSVFPVLNVHNSITSAYVILTSAGVFGRSTVVWVIRPRESFHLCNLVFLLYNLLWSTFSHLYLPVSDQVWKLRVRVLLNHLDACSPYTVL</sequence>
<keyword evidence="1" id="KW-1133">Transmembrane helix</keyword>
<organism evidence="2 3">
    <name type="scientific">Aspergillus caelatus</name>
    <dbReference type="NCBI Taxonomy" id="61420"/>
    <lineage>
        <taxon>Eukaryota</taxon>
        <taxon>Fungi</taxon>
        <taxon>Dikarya</taxon>
        <taxon>Ascomycota</taxon>
        <taxon>Pezizomycotina</taxon>
        <taxon>Eurotiomycetes</taxon>
        <taxon>Eurotiomycetidae</taxon>
        <taxon>Eurotiales</taxon>
        <taxon>Aspergillaceae</taxon>
        <taxon>Aspergillus</taxon>
        <taxon>Aspergillus subgen. Circumdati</taxon>
    </lineage>
</organism>
<keyword evidence="1" id="KW-0812">Transmembrane</keyword>
<reference evidence="2 3" key="1">
    <citation type="submission" date="2019-04" db="EMBL/GenBank/DDBJ databases">
        <title>Friends and foes A comparative genomics studyof 23 Aspergillus species from section Flavi.</title>
        <authorList>
            <consortium name="DOE Joint Genome Institute"/>
            <person name="Kjaerbolling I."/>
            <person name="Vesth T."/>
            <person name="Frisvad J.C."/>
            <person name="Nybo J.L."/>
            <person name="Theobald S."/>
            <person name="Kildgaard S."/>
            <person name="Isbrandt T."/>
            <person name="Kuo A."/>
            <person name="Sato A."/>
            <person name="Lyhne E.K."/>
            <person name="Kogle M.E."/>
            <person name="Wiebenga A."/>
            <person name="Kun R.S."/>
            <person name="Lubbers R.J."/>
            <person name="Makela M.R."/>
            <person name="Barry K."/>
            <person name="Chovatia M."/>
            <person name="Clum A."/>
            <person name="Daum C."/>
            <person name="Haridas S."/>
            <person name="He G."/>
            <person name="LaButti K."/>
            <person name="Lipzen A."/>
            <person name="Mondo S."/>
            <person name="Riley R."/>
            <person name="Salamov A."/>
            <person name="Simmons B.A."/>
            <person name="Magnuson J.K."/>
            <person name="Henrissat B."/>
            <person name="Mortensen U.H."/>
            <person name="Larsen T.O."/>
            <person name="Devries R.P."/>
            <person name="Grigoriev I.V."/>
            <person name="Machida M."/>
            <person name="Baker S.E."/>
            <person name="Andersen M.R."/>
        </authorList>
    </citation>
    <scope>NUCLEOTIDE SEQUENCE [LARGE SCALE GENOMIC DNA]</scope>
    <source>
        <strain evidence="2 3">CBS 763.97</strain>
    </source>
</reference>
<evidence type="ECO:0000313" key="3">
    <source>
        <dbReference type="Proteomes" id="UP000326268"/>
    </source>
</evidence>
<dbReference type="Proteomes" id="UP000326268">
    <property type="component" value="Unassembled WGS sequence"/>
</dbReference>
<accession>A0A5N7ADD7</accession>
<evidence type="ECO:0000256" key="1">
    <source>
        <dbReference type="SAM" id="Phobius"/>
    </source>
</evidence>
<evidence type="ECO:0000313" key="2">
    <source>
        <dbReference type="EMBL" id="KAE8367881.1"/>
    </source>
</evidence>
<feature type="transmembrane region" description="Helical" evidence="1">
    <location>
        <begin position="46"/>
        <end position="67"/>
    </location>
</feature>
<proteinExistence type="predicted"/>
<name>A0A5N7ADD7_9EURO</name>
<keyword evidence="1" id="KW-0472">Membrane</keyword>
<dbReference type="RefSeq" id="XP_031930962.1">
    <property type="nucleotide sequence ID" value="XM_032077040.1"/>
</dbReference>
<protein>
    <submittedName>
        <fullName evidence="2">Uncharacterized protein</fullName>
    </submittedName>
</protein>
<keyword evidence="3" id="KW-1185">Reference proteome</keyword>
<dbReference type="EMBL" id="ML737591">
    <property type="protein sequence ID" value="KAE8367881.1"/>
    <property type="molecule type" value="Genomic_DNA"/>
</dbReference>
<feature type="transmembrane region" description="Helical" evidence="1">
    <location>
        <begin position="20"/>
        <end position="39"/>
    </location>
</feature>
<dbReference type="GeneID" id="43661486"/>
<gene>
    <name evidence="2" type="ORF">BDV27DRAFT_59539</name>
</gene>
<dbReference type="AlphaFoldDB" id="A0A5N7ADD7"/>